<dbReference type="Pfam" id="PF07727">
    <property type="entry name" value="RVT_2"/>
    <property type="match status" value="1"/>
</dbReference>
<protein>
    <submittedName>
        <fullName evidence="5">Retrovirus-related Pol polyprotein from transposon TNT 1-94</fullName>
    </submittedName>
</protein>
<dbReference type="InterPro" id="IPR057670">
    <property type="entry name" value="SH3_retrovirus"/>
</dbReference>
<gene>
    <name evidence="5" type="ORF">L195_g017173</name>
</gene>
<feature type="region of interest" description="Disordered" evidence="1">
    <location>
        <begin position="493"/>
        <end position="561"/>
    </location>
</feature>
<feature type="domain" description="Reverse transcriptase Ty1/copia-type" evidence="2">
    <location>
        <begin position="646"/>
        <end position="887"/>
    </location>
</feature>
<dbReference type="PANTHER" id="PTHR11439:SF470">
    <property type="entry name" value="CYSTEINE-RICH RLK (RECEPTOR-LIKE PROTEIN KINASE) 8"/>
    <property type="match status" value="1"/>
</dbReference>
<dbReference type="InterPro" id="IPR013103">
    <property type="entry name" value="RVT_2"/>
</dbReference>
<dbReference type="SUPFAM" id="SSF56672">
    <property type="entry name" value="DNA/RNA polymerases"/>
    <property type="match status" value="1"/>
</dbReference>
<dbReference type="Proteomes" id="UP000236291">
    <property type="component" value="Unassembled WGS sequence"/>
</dbReference>
<feature type="region of interest" description="Disordered" evidence="1">
    <location>
        <begin position="254"/>
        <end position="283"/>
    </location>
</feature>
<evidence type="ECO:0000259" key="3">
    <source>
        <dbReference type="Pfam" id="PF14244"/>
    </source>
</evidence>
<feature type="non-terminal residue" evidence="5">
    <location>
        <position position="1063"/>
    </location>
</feature>
<feature type="compositionally biased region" description="Low complexity" evidence="1">
    <location>
        <begin position="524"/>
        <end position="543"/>
    </location>
</feature>
<reference evidence="5 6" key="2">
    <citation type="journal article" date="2017" name="Front. Plant Sci.">
        <title>Gene Classification and Mining of Molecular Markers Useful in Red Clover (Trifolium pratense) Breeding.</title>
        <authorList>
            <person name="Istvanek J."/>
            <person name="Dluhosova J."/>
            <person name="Dluhos P."/>
            <person name="Patkova L."/>
            <person name="Nedelnik J."/>
            <person name="Repkova J."/>
        </authorList>
    </citation>
    <scope>NUCLEOTIDE SEQUENCE [LARGE SCALE GENOMIC DNA]</scope>
    <source>
        <strain evidence="6">cv. Tatra</strain>
        <tissue evidence="5">Young leaves</tissue>
    </source>
</reference>
<feature type="compositionally biased region" description="Low complexity" evidence="1">
    <location>
        <begin position="506"/>
        <end position="516"/>
    </location>
</feature>
<comment type="caution">
    <text evidence="5">The sequence shown here is derived from an EMBL/GenBank/DDBJ whole genome shotgun (WGS) entry which is preliminary data.</text>
</comment>
<feature type="region of interest" description="Disordered" evidence="1">
    <location>
        <begin position="195"/>
        <end position="222"/>
    </location>
</feature>
<evidence type="ECO:0000259" key="2">
    <source>
        <dbReference type="Pfam" id="PF07727"/>
    </source>
</evidence>
<dbReference type="CDD" id="cd09272">
    <property type="entry name" value="RNase_HI_RT_Ty1"/>
    <property type="match status" value="1"/>
</dbReference>
<evidence type="ECO:0000313" key="5">
    <source>
        <dbReference type="EMBL" id="PNX94008.1"/>
    </source>
</evidence>
<proteinExistence type="predicted"/>
<dbReference type="Pfam" id="PF14244">
    <property type="entry name" value="Retrotran_gag_3"/>
    <property type="match status" value="1"/>
</dbReference>
<feature type="domain" description="Retroviral polymerase SH3-like" evidence="4">
    <location>
        <begin position="420"/>
        <end position="465"/>
    </location>
</feature>
<dbReference type="AlphaFoldDB" id="A0A2K3MT56"/>
<feature type="compositionally biased region" description="Gly residues" evidence="1">
    <location>
        <begin position="200"/>
        <end position="212"/>
    </location>
</feature>
<sequence length="1063" mass="118174">MSGESSASSVHGGFFTTNANKGYQNDTLNPYFMHPNENPSPVLVSPLLNGGNYHSWSRSMTVAIRSKNKLHFLNGSLPRPSDDDRDCMAWDRCNTMIMSWITNSVEPEIAQSVLWMDVASEMWQELKDRFYQGDVFRISDIQDEISSLKQVKSQIMLMDPLPNICKVYSLLVQQERQHIILLDESKLLAASTSHFQGRGASSGRGRGYGSKGNGFNSHKGKGSKICSHCGGTNHVIDNCFKKYGFPPHWQKNGVVNNVTGVNEDDNHSEANDDSSNDQDSGSLMFTPEQHKAILALLQGSHSMPSHSVNQITSKTQLGTGIVCTIPGSPKLESFILDTGATDHDSNCKMMIGTAELHYGLYILTSPSVSLPHTPPTQIVNSVNSLHKRLPFPHSQHISQSVFDLVHMDIWGPICFPIHVRSRKCISLGFKSGVKGHILFDLNNKELFLSRDVIFFEHLFPYNNDSSANSNSSIPKPTPDPAYLDDLFHYDTSSNPTIQPNTQSTNTFPSPMSHSTSPPSPQPIPSTSYTPSPSSNNTTTNNTTPSPPIQLRRSTRPTTMPGYLQDYHCNLLTPAIHASHSSASNLSSSSKYPISSFMTYQNLSPAHTHYIMNLSTITEPTSYEEALKDENWTNAIKAELSAMMHTNTWNLAHLPAHKRAIGCKWIFKLKLHADGTVERYKARLVAKGFTQTEGLDYLETFSPVVKMTTIRLLMAIAASQNWPLFQLDVNTAFLHGDLNEEVYMKPPPGLDLPHPDLVCKLQRPLYGLKQASRQWNTKLTDTLISSGYIQSKSDYSLFTKQSHAGFTVILVYVDDLVLGGTDMDEITTLKTLLNDKFSIKDLGVLKYFLEFEVDRTSKGISLCQRKYTLDLLNDAGLLGAKPCTTPMQPHLQLHNTSGTLLSDPTAYRRLIGRLLYLTHSRPEISYAVSKLSQFLSAPTNEHMLAGLHVLKYLKNSPGKGLFFSSSSSLSIKGFCDSDWASCPDTRRSTTGYCFFIGSSLISWKSKKQNVVSRSSSEAEYRALAQATCEGQWLLYLLKDFHISHDSPIVIYCDNQSALHIAANP</sequence>
<feature type="domain" description="Retrotransposon Copia-like N-terminal" evidence="3">
    <location>
        <begin position="34"/>
        <end position="80"/>
    </location>
</feature>
<reference evidence="5 6" key="1">
    <citation type="journal article" date="2014" name="Am. J. Bot.">
        <title>Genome assembly and annotation for red clover (Trifolium pratense; Fabaceae).</title>
        <authorList>
            <person name="Istvanek J."/>
            <person name="Jaros M."/>
            <person name="Krenek A."/>
            <person name="Repkova J."/>
        </authorList>
    </citation>
    <scope>NUCLEOTIDE SEQUENCE [LARGE SCALE GENOMIC DNA]</scope>
    <source>
        <strain evidence="6">cv. Tatra</strain>
        <tissue evidence="5">Young leaves</tissue>
    </source>
</reference>
<evidence type="ECO:0000313" key="6">
    <source>
        <dbReference type="Proteomes" id="UP000236291"/>
    </source>
</evidence>
<feature type="compositionally biased region" description="Polar residues" evidence="1">
    <location>
        <begin position="493"/>
        <end position="505"/>
    </location>
</feature>
<organism evidence="5 6">
    <name type="scientific">Trifolium pratense</name>
    <name type="common">Red clover</name>
    <dbReference type="NCBI Taxonomy" id="57577"/>
    <lineage>
        <taxon>Eukaryota</taxon>
        <taxon>Viridiplantae</taxon>
        <taxon>Streptophyta</taxon>
        <taxon>Embryophyta</taxon>
        <taxon>Tracheophyta</taxon>
        <taxon>Spermatophyta</taxon>
        <taxon>Magnoliopsida</taxon>
        <taxon>eudicotyledons</taxon>
        <taxon>Gunneridae</taxon>
        <taxon>Pentapetalae</taxon>
        <taxon>rosids</taxon>
        <taxon>fabids</taxon>
        <taxon>Fabales</taxon>
        <taxon>Fabaceae</taxon>
        <taxon>Papilionoideae</taxon>
        <taxon>50 kb inversion clade</taxon>
        <taxon>NPAAA clade</taxon>
        <taxon>Hologalegina</taxon>
        <taxon>IRL clade</taxon>
        <taxon>Trifolieae</taxon>
        <taxon>Trifolium</taxon>
    </lineage>
</organism>
<dbReference type="EMBL" id="ASHM01012050">
    <property type="protein sequence ID" value="PNX94008.1"/>
    <property type="molecule type" value="Genomic_DNA"/>
</dbReference>
<dbReference type="InterPro" id="IPR029472">
    <property type="entry name" value="Copia-like_N"/>
</dbReference>
<evidence type="ECO:0000256" key="1">
    <source>
        <dbReference type="SAM" id="MobiDB-lite"/>
    </source>
</evidence>
<dbReference type="InterPro" id="IPR043502">
    <property type="entry name" value="DNA/RNA_pol_sf"/>
</dbReference>
<evidence type="ECO:0000259" key="4">
    <source>
        <dbReference type="Pfam" id="PF25597"/>
    </source>
</evidence>
<dbReference type="PANTHER" id="PTHR11439">
    <property type="entry name" value="GAG-POL-RELATED RETROTRANSPOSON"/>
    <property type="match status" value="1"/>
</dbReference>
<name>A0A2K3MT56_TRIPR</name>
<accession>A0A2K3MT56</accession>
<dbReference type="Pfam" id="PF25597">
    <property type="entry name" value="SH3_retrovirus"/>
    <property type="match status" value="1"/>
</dbReference>